<gene>
    <name evidence="8" type="ORF">H8699_01875</name>
</gene>
<evidence type="ECO:0000256" key="5">
    <source>
        <dbReference type="ARBA" id="ARBA00023152"/>
    </source>
</evidence>
<dbReference type="PIRSF" id="PIRSF006392">
    <property type="entry name" value="IPGAM_arch"/>
    <property type="match status" value="1"/>
</dbReference>
<accession>A0A926CY96</accession>
<dbReference type="GO" id="GO:0006096">
    <property type="term" value="P:glycolytic process"/>
    <property type="evidence" value="ECO:0007669"/>
    <property type="project" value="UniProtKB-KW"/>
</dbReference>
<dbReference type="CDD" id="cd16011">
    <property type="entry name" value="iPGM_like"/>
    <property type="match status" value="1"/>
</dbReference>
<dbReference type="NCBIfam" id="TIGR02535">
    <property type="entry name" value="hyp_Hser_kinase"/>
    <property type="match status" value="1"/>
</dbReference>
<evidence type="ECO:0000256" key="4">
    <source>
        <dbReference type="ARBA" id="ARBA00005524"/>
    </source>
</evidence>
<dbReference type="PANTHER" id="PTHR31209">
    <property type="entry name" value="COFACTOR-INDEPENDENT PHOSPHOGLYCERATE MUTASE"/>
    <property type="match status" value="1"/>
</dbReference>
<dbReference type="GO" id="GO:0004619">
    <property type="term" value="F:phosphoglycerate mutase activity"/>
    <property type="evidence" value="ECO:0007669"/>
    <property type="project" value="UniProtKB-EC"/>
</dbReference>
<proteinExistence type="inferred from homology"/>
<dbReference type="EMBL" id="JACRSO010000001">
    <property type="protein sequence ID" value="MBC8528187.1"/>
    <property type="molecule type" value="Genomic_DNA"/>
</dbReference>
<dbReference type="NCBIfam" id="TIGR00306">
    <property type="entry name" value="apgM"/>
    <property type="match status" value="1"/>
</dbReference>
<dbReference type="InterPro" id="IPR017850">
    <property type="entry name" value="Alkaline_phosphatase_core_sf"/>
</dbReference>
<feature type="domain" description="Metalloenzyme" evidence="7">
    <location>
        <begin position="1"/>
        <end position="375"/>
    </location>
</feature>
<dbReference type="EC" id="5.4.2.12" evidence="8"/>
<name>A0A926CY96_9FIRM</name>
<evidence type="ECO:0000256" key="3">
    <source>
        <dbReference type="ARBA" id="ARBA00004921"/>
    </source>
</evidence>
<comment type="pathway">
    <text evidence="3">Carbohydrate degradation.</text>
</comment>
<dbReference type="Pfam" id="PF10143">
    <property type="entry name" value="PhosphMutase"/>
    <property type="match status" value="1"/>
</dbReference>
<dbReference type="Gene3D" id="3.40.720.10">
    <property type="entry name" value="Alkaline Phosphatase, subunit A"/>
    <property type="match status" value="2"/>
</dbReference>
<organism evidence="8 9">
    <name type="scientific">Luoshenia tenuis</name>
    <dbReference type="NCBI Taxonomy" id="2763654"/>
    <lineage>
        <taxon>Bacteria</taxon>
        <taxon>Bacillati</taxon>
        <taxon>Bacillota</taxon>
        <taxon>Clostridia</taxon>
        <taxon>Christensenellales</taxon>
        <taxon>Christensenellaceae</taxon>
        <taxon>Luoshenia</taxon>
    </lineage>
</organism>
<dbReference type="SUPFAM" id="SSF53649">
    <property type="entry name" value="Alkaline phosphatase-like"/>
    <property type="match status" value="1"/>
</dbReference>
<evidence type="ECO:0000313" key="9">
    <source>
        <dbReference type="Proteomes" id="UP000654279"/>
    </source>
</evidence>
<comment type="catalytic activity">
    <reaction evidence="1">
        <text>(2R)-2-phosphoglycerate = (2R)-3-phosphoglycerate</text>
        <dbReference type="Rhea" id="RHEA:15901"/>
        <dbReference type="ChEBI" id="CHEBI:58272"/>
        <dbReference type="ChEBI" id="CHEBI:58289"/>
        <dbReference type="EC" id="5.4.2.12"/>
    </reaction>
</comment>
<evidence type="ECO:0000256" key="1">
    <source>
        <dbReference type="ARBA" id="ARBA00000370"/>
    </source>
</evidence>
<dbReference type="InterPro" id="IPR004456">
    <property type="entry name" value="Pglycerate_mutase_ApgM"/>
</dbReference>
<keyword evidence="9" id="KW-1185">Reference proteome</keyword>
<evidence type="ECO:0000256" key="6">
    <source>
        <dbReference type="ARBA" id="ARBA00023235"/>
    </source>
</evidence>
<evidence type="ECO:0000313" key="8">
    <source>
        <dbReference type="EMBL" id="MBC8528187.1"/>
    </source>
</evidence>
<dbReference type="Pfam" id="PF01676">
    <property type="entry name" value="Metalloenzyme"/>
    <property type="match status" value="1"/>
</dbReference>
<comment type="function">
    <text evidence="2">Catalyzes the interconversion of 2-phosphoglycerate and 3-phosphoglycerate.</text>
</comment>
<dbReference type="InterPro" id="IPR023665">
    <property type="entry name" value="ApgAM_prokaryotes"/>
</dbReference>
<dbReference type="PANTHER" id="PTHR31209:SF4">
    <property type="entry name" value="2,3-BISPHOSPHOGLYCERATE-INDEPENDENT PHOSPHOGLYCERATE MUTASE"/>
    <property type="match status" value="1"/>
</dbReference>
<sequence length="408" mass="44608">MKYIILVGDGMSDRPCPDLDGKTPLEVAEKPEMDALCLRAEMGQTRTIPGSLPAGSDTANLSLMGYDPAAHYTGRSPLEAVSMGVEMGDKDLVFRCNLVHVTDEPAYEARTMVSHSAGMISQQEAEAIMKDLMAHFADEPVRMAVGATYRHVLVMDTGEMPYKIEGLKTTPPHDILGEKIAAHLPQGPLSEQLLHFMKKSAAFLENHPVNLARKAKGLETANSIWLWGEGRKPSLTPFYEKFHLKGSVVSAVPLLHGIGICAGLRPIHVEGATGELETNYEGKVQAALHCLKEGDDFVFLHLEAPDECGHSGIAADKVEAIHRLDQRVLKPLLGGLADIGEDYRLLLLPDHATPLTLRTHVHDPIPYLLYDSSHPQRHADRRYTEAQAAALCPDPSIGHELIARFLLG</sequence>
<dbReference type="InterPro" id="IPR006124">
    <property type="entry name" value="Metalloenzyme"/>
</dbReference>
<evidence type="ECO:0000259" key="7">
    <source>
        <dbReference type="Pfam" id="PF01676"/>
    </source>
</evidence>
<dbReference type="RefSeq" id="WP_249284226.1">
    <property type="nucleotide sequence ID" value="NZ_JACRSO010000001.1"/>
</dbReference>
<keyword evidence="5" id="KW-0324">Glycolysis</keyword>
<dbReference type="GO" id="GO:0046872">
    <property type="term" value="F:metal ion binding"/>
    <property type="evidence" value="ECO:0007669"/>
    <property type="project" value="InterPro"/>
</dbReference>
<dbReference type="Proteomes" id="UP000654279">
    <property type="component" value="Unassembled WGS sequence"/>
</dbReference>
<reference evidence="8" key="1">
    <citation type="submission" date="2020-08" db="EMBL/GenBank/DDBJ databases">
        <title>Genome public.</title>
        <authorList>
            <person name="Liu C."/>
            <person name="Sun Q."/>
        </authorList>
    </citation>
    <scope>NUCLEOTIDE SEQUENCE</scope>
    <source>
        <strain evidence="8">NSJ-44</strain>
    </source>
</reference>
<protein>
    <submittedName>
        <fullName evidence="8">Cofactor-independent phosphoglycerate mutase</fullName>
        <ecNumber evidence="8">5.4.2.12</ecNumber>
    </submittedName>
</protein>
<dbReference type="NCBIfam" id="NF003242">
    <property type="entry name" value="PRK04200.1"/>
    <property type="match status" value="1"/>
</dbReference>
<evidence type="ECO:0000256" key="2">
    <source>
        <dbReference type="ARBA" id="ARBA00002315"/>
    </source>
</evidence>
<comment type="caution">
    <text evidence="8">The sequence shown here is derived from an EMBL/GenBank/DDBJ whole genome shotgun (WGS) entry which is preliminary data.</text>
</comment>
<dbReference type="AlphaFoldDB" id="A0A926CY96"/>
<comment type="similarity">
    <text evidence="4">Belongs to the BPG-independent phosphoglycerate mutase family. A-PGAM subfamily.</text>
</comment>
<keyword evidence="6 8" id="KW-0413">Isomerase</keyword>